<feature type="region of interest" description="Disordered" evidence="1">
    <location>
        <begin position="56"/>
        <end position="76"/>
    </location>
</feature>
<proteinExistence type="predicted"/>
<feature type="compositionally biased region" description="Polar residues" evidence="1">
    <location>
        <begin position="227"/>
        <end position="244"/>
    </location>
</feature>
<feature type="compositionally biased region" description="Low complexity" evidence="1">
    <location>
        <begin position="334"/>
        <end position="349"/>
    </location>
</feature>
<feature type="compositionally biased region" description="Pro residues" evidence="1">
    <location>
        <begin position="364"/>
        <end position="373"/>
    </location>
</feature>
<feature type="region of interest" description="Disordered" evidence="1">
    <location>
        <begin position="218"/>
        <end position="416"/>
    </location>
</feature>
<organism evidence="2 3">
    <name type="scientific">Paramarasmius palmivorus</name>
    <dbReference type="NCBI Taxonomy" id="297713"/>
    <lineage>
        <taxon>Eukaryota</taxon>
        <taxon>Fungi</taxon>
        <taxon>Dikarya</taxon>
        <taxon>Basidiomycota</taxon>
        <taxon>Agaricomycotina</taxon>
        <taxon>Agaricomycetes</taxon>
        <taxon>Agaricomycetidae</taxon>
        <taxon>Agaricales</taxon>
        <taxon>Marasmiineae</taxon>
        <taxon>Marasmiaceae</taxon>
        <taxon>Paramarasmius</taxon>
    </lineage>
</organism>
<dbReference type="AlphaFoldDB" id="A0AAW0D450"/>
<evidence type="ECO:0000313" key="2">
    <source>
        <dbReference type="EMBL" id="KAK7045996.1"/>
    </source>
</evidence>
<feature type="region of interest" description="Disordered" evidence="1">
    <location>
        <begin position="114"/>
        <end position="166"/>
    </location>
</feature>
<name>A0AAW0D450_9AGAR</name>
<reference evidence="2 3" key="1">
    <citation type="submission" date="2024-01" db="EMBL/GenBank/DDBJ databases">
        <title>A draft genome for a cacao thread blight-causing isolate of Paramarasmius palmivorus.</title>
        <authorList>
            <person name="Baruah I.K."/>
            <person name="Bukari Y."/>
            <person name="Amoako-Attah I."/>
            <person name="Meinhardt L.W."/>
            <person name="Bailey B.A."/>
            <person name="Cohen S.P."/>
        </authorList>
    </citation>
    <scope>NUCLEOTIDE SEQUENCE [LARGE SCALE GENOMIC DNA]</scope>
    <source>
        <strain evidence="2 3">GH-12</strain>
    </source>
</reference>
<dbReference type="EMBL" id="JAYKXP010000022">
    <property type="protein sequence ID" value="KAK7045996.1"/>
    <property type="molecule type" value="Genomic_DNA"/>
</dbReference>
<dbReference type="Proteomes" id="UP001383192">
    <property type="component" value="Unassembled WGS sequence"/>
</dbReference>
<sequence length="416" mass="44936">MSEGRKPVTFTSLFRRATPKAVMVAKEMQWNGRISLTDMEYSAAGSTYTRVRGYSTGVNTQLTPPTSPITSTRRPMHTRSLSQPAFKIPLNTKLPPLPPLPSKTQFGLKRKASMGFRKSGKPGGCSMSDRRGSSAGEEQDVLRSVGKRPNTSDGSHGSPAWKIRGTFSFGRRPEVPIQEGKGAQVKAAGSTFIMVCTATDPSTYPRTTSKMIFRVGEQMKSDRHHAQSNASKTWSSKRQQTGNRKAQVLEQGDDQGSRDRSASVPAVKVSRPPVARSSSAKSTSTTHTNHFDNMPMLPSPLPSPIPSMYSTPLPSPPPSPLFGLSQHPAPKPVLRASSPRPRPSPLLLSNTGTTECPYLQTPTPLSPIFPPLSPATSMKSSKSSKSLSRSPSLPTLFRGSRKASRQPSLGPVDVYA</sequence>
<gene>
    <name evidence="2" type="ORF">VNI00_006991</name>
</gene>
<keyword evidence="3" id="KW-1185">Reference proteome</keyword>
<comment type="caution">
    <text evidence="2">The sequence shown here is derived from an EMBL/GenBank/DDBJ whole genome shotgun (WGS) entry which is preliminary data.</text>
</comment>
<evidence type="ECO:0000313" key="3">
    <source>
        <dbReference type="Proteomes" id="UP001383192"/>
    </source>
</evidence>
<feature type="compositionally biased region" description="Low complexity" evidence="1">
    <location>
        <begin position="277"/>
        <end position="288"/>
    </location>
</feature>
<protein>
    <submittedName>
        <fullName evidence="2">Uncharacterized protein</fullName>
    </submittedName>
</protein>
<accession>A0AAW0D450</accession>
<evidence type="ECO:0000256" key="1">
    <source>
        <dbReference type="SAM" id="MobiDB-lite"/>
    </source>
</evidence>
<feature type="compositionally biased region" description="Low complexity" evidence="1">
    <location>
        <begin position="374"/>
        <end position="394"/>
    </location>
</feature>